<dbReference type="Pfam" id="PF01476">
    <property type="entry name" value="LysM"/>
    <property type="match status" value="1"/>
</dbReference>
<proteinExistence type="predicted"/>
<feature type="compositionally biased region" description="Low complexity" evidence="1">
    <location>
        <begin position="311"/>
        <end position="323"/>
    </location>
</feature>
<feature type="compositionally biased region" description="Low complexity" evidence="1">
    <location>
        <begin position="276"/>
        <end position="295"/>
    </location>
</feature>
<dbReference type="OrthoDB" id="3292458at2"/>
<gene>
    <name evidence="3" type="ORF">AMURIS_01339</name>
</gene>
<evidence type="ECO:0000313" key="3">
    <source>
        <dbReference type="EMBL" id="SOY28629.1"/>
    </source>
</evidence>
<feature type="domain" description="LysM" evidence="2">
    <location>
        <begin position="348"/>
        <end position="395"/>
    </location>
</feature>
<protein>
    <submittedName>
        <fullName evidence="3">LysM domain protein</fullName>
    </submittedName>
</protein>
<dbReference type="PROSITE" id="PS51782">
    <property type="entry name" value="LYSM"/>
    <property type="match status" value="1"/>
</dbReference>
<evidence type="ECO:0000259" key="2">
    <source>
        <dbReference type="PROSITE" id="PS51782"/>
    </source>
</evidence>
<dbReference type="CDD" id="cd00118">
    <property type="entry name" value="LysM"/>
    <property type="match status" value="1"/>
</dbReference>
<dbReference type="SMART" id="SM00257">
    <property type="entry name" value="LysM"/>
    <property type="match status" value="1"/>
</dbReference>
<dbReference type="RefSeq" id="WP_103238731.1">
    <property type="nucleotide sequence ID" value="NZ_JANJZD010000006.1"/>
</dbReference>
<organism evidence="3 4">
    <name type="scientific">Acetatifactor muris</name>
    <dbReference type="NCBI Taxonomy" id="879566"/>
    <lineage>
        <taxon>Bacteria</taxon>
        <taxon>Bacillati</taxon>
        <taxon>Bacillota</taxon>
        <taxon>Clostridia</taxon>
        <taxon>Lachnospirales</taxon>
        <taxon>Lachnospiraceae</taxon>
        <taxon>Acetatifactor</taxon>
    </lineage>
</organism>
<feature type="compositionally biased region" description="Basic and acidic residues" evidence="1">
    <location>
        <begin position="330"/>
        <end position="339"/>
    </location>
</feature>
<dbReference type="InterPro" id="IPR018392">
    <property type="entry name" value="LysM"/>
</dbReference>
<dbReference type="Proteomes" id="UP000236311">
    <property type="component" value="Unassembled WGS sequence"/>
</dbReference>
<name>A0A2K4ZDU3_9FIRM</name>
<dbReference type="InterPro" id="IPR036779">
    <property type="entry name" value="LysM_dom_sf"/>
</dbReference>
<reference evidence="3 4" key="1">
    <citation type="submission" date="2018-01" db="EMBL/GenBank/DDBJ databases">
        <authorList>
            <person name="Gaut B.S."/>
            <person name="Morton B.R."/>
            <person name="Clegg M.T."/>
            <person name="Duvall M.R."/>
        </authorList>
    </citation>
    <scope>NUCLEOTIDE SEQUENCE [LARGE SCALE GENOMIC DNA]</scope>
    <source>
        <strain evidence="3">GP69</strain>
    </source>
</reference>
<keyword evidence="4" id="KW-1185">Reference proteome</keyword>
<feature type="region of interest" description="Disordered" evidence="1">
    <location>
        <begin position="164"/>
        <end position="192"/>
    </location>
</feature>
<sequence>MELPKNVTQIGETNPHCKIYVEDYVISYIKQLNRHAGDKKLAVALYGVRKEESGVAYLFLYGACKLNFLQRECRHLSQAVQQEVEKQRKRYFSDYDFLGYRLLDGEMVEGFHICEQSVCRYIEGYAQFYEKNDSMLSFMLDERQGEAPPEEFDRAKYDVVKKRQEERRASTENKGGQVVRYRKREERRNTEGVPKAKLRNMQLTAAVSFVLLGAVGLAIMTNGEKAGEWQMAARQFLEGMTEKQLPDAVEVVNNSVQPGVIVAEDKLTDAILKENAAAASGESEEQQGGTQPSGTAPDAQTPAENQQTAVPETTPQPTATLEPTPTPTPEPDKPAEPEPTKAPVPEPTSYTVQKGDTLIGICIRTYGSDARVAEICSLNNINNPDDIKEGARILLP</sequence>
<feature type="region of interest" description="Disordered" evidence="1">
    <location>
        <begin position="276"/>
        <end position="351"/>
    </location>
</feature>
<dbReference type="EMBL" id="OFSM01000006">
    <property type="protein sequence ID" value="SOY28629.1"/>
    <property type="molecule type" value="Genomic_DNA"/>
</dbReference>
<accession>A0A2K4ZDU3</accession>
<dbReference type="AlphaFoldDB" id="A0A2K4ZDU3"/>
<evidence type="ECO:0000256" key="1">
    <source>
        <dbReference type="SAM" id="MobiDB-lite"/>
    </source>
</evidence>
<evidence type="ECO:0000313" key="4">
    <source>
        <dbReference type="Proteomes" id="UP000236311"/>
    </source>
</evidence>
<dbReference type="SUPFAM" id="SSF54106">
    <property type="entry name" value="LysM domain"/>
    <property type="match status" value="1"/>
</dbReference>
<dbReference type="Gene3D" id="3.10.350.10">
    <property type="entry name" value="LysM domain"/>
    <property type="match status" value="1"/>
</dbReference>